<name>A0ABS3KW40_9PROT</name>
<organism evidence="5 6">
    <name type="scientific">Roseomonas haemaphysalidis</name>
    <dbReference type="NCBI Taxonomy" id="2768162"/>
    <lineage>
        <taxon>Bacteria</taxon>
        <taxon>Pseudomonadati</taxon>
        <taxon>Pseudomonadota</taxon>
        <taxon>Alphaproteobacteria</taxon>
        <taxon>Acetobacterales</taxon>
        <taxon>Roseomonadaceae</taxon>
        <taxon>Roseomonas</taxon>
    </lineage>
</organism>
<evidence type="ECO:0000256" key="3">
    <source>
        <dbReference type="ARBA" id="ARBA00022912"/>
    </source>
</evidence>
<comment type="caution">
    <text evidence="5">The sequence shown here is derived from an EMBL/GenBank/DDBJ whole genome shotgun (WGS) entry which is preliminary data.</text>
</comment>
<dbReference type="PROSITE" id="PS50056">
    <property type="entry name" value="TYR_PHOSPHATASE_2"/>
    <property type="match status" value="1"/>
</dbReference>
<keyword evidence="6" id="KW-1185">Reference proteome</keyword>
<proteinExistence type="predicted"/>
<dbReference type="SUPFAM" id="SSF52799">
    <property type="entry name" value="(Phosphotyrosine protein) phosphatases II"/>
    <property type="match status" value="1"/>
</dbReference>
<dbReference type="InterPro" id="IPR003595">
    <property type="entry name" value="Tyr_Pase_cat"/>
</dbReference>
<dbReference type="EC" id="3.1.3.48" evidence="1"/>
<sequence>MRTSHTHPLQIAAVSCPNGGTLGITFCPGKWQAAAATGAWSRDLAVDIEAIRAWGATSVLTLVTSEELHALRVPNLGHAFAQAGIGWHHLPIEDVSTPTPAWEASWLAVWEAVHAALDSSARVLVHCKGGLGRAGLVSACILIERGLAPRAAIAAIRAVRPGAVETPEQERYVLRIARNLAGKE</sequence>
<dbReference type="CDD" id="cd14505">
    <property type="entry name" value="CDKN3-like"/>
    <property type="match status" value="1"/>
</dbReference>
<dbReference type="Gene3D" id="3.90.190.10">
    <property type="entry name" value="Protein tyrosine phosphatase superfamily"/>
    <property type="match status" value="1"/>
</dbReference>
<feature type="domain" description="Tyrosine specific protein phosphatases" evidence="4">
    <location>
        <begin position="104"/>
        <end position="171"/>
    </location>
</feature>
<dbReference type="InterPro" id="IPR050561">
    <property type="entry name" value="PTP"/>
</dbReference>
<evidence type="ECO:0000259" key="4">
    <source>
        <dbReference type="PROSITE" id="PS50056"/>
    </source>
</evidence>
<evidence type="ECO:0000256" key="1">
    <source>
        <dbReference type="ARBA" id="ARBA00013064"/>
    </source>
</evidence>
<dbReference type="EMBL" id="JACTNG010000018">
    <property type="protein sequence ID" value="MBO1081674.1"/>
    <property type="molecule type" value="Genomic_DNA"/>
</dbReference>
<dbReference type="Pfam" id="PF05706">
    <property type="entry name" value="CDKN3"/>
    <property type="match status" value="1"/>
</dbReference>
<dbReference type="PROSITE" id="PS51257">
    <property type="entry name" value="PROKAR_LIPOPROTEIN"/>
    <property type="match status" value="1"/>
</dbReference>
<dbReference type="RefSeq" id="WP_207419855.1">
    <property type="nucleotide sequence ID" value="NZ_CP061181.1"/>
</dbReference>
<keyword evidence="2" id="KW-0378">Hydrolase</keyword>
<keyword evidence="3" id="KW-0904">Protein phosphatase</keyword>
<dbReference type="InterPro" id="IPR022778">
    <property type="entry name" value="CDKN3"/>
</dbReference>
<accession>A0ABS3KW40</accession>
<dbReference type="SMART" id="SM00404">
    <property type="entry name" value="PTPc_motif"/>
    <property type="match status" value="1"/>
</dbReference>
<dbReference type="GO" id="GO:0004860">
    <property type="term" value="F:protein kinase inhibitor activity"/>
    <property type="evidence" value="ECO:0007669"/>
    <property type="project" value="UniProtKB-KW"/>
</dbReference>
<reference evidence="5 6" key="1">
    <citation type="submission" date="2020-09" db="EMBL/GenBank/DDBJ databases">
        <title>Roseomonas.</title>
        <authorList>
            <person name="Zhu W."/>
        </authorList>
    </citation>
    <scope>NUCLEOTIDE SEQUENCE [LARGE SCALE GENOMIC DNA]</scope>
    <source>
        <strain evidence="5 6">573</strain>
    </source>
</reference>
<dbReference type="InterPro" id="IPR029021">
    <property type="entry name" value="Prot-tyrosine_phosphatase-like"/>
</dbReference>
<protein>
    <recommendedName>
        <fullName evidence="1">protein-tyrosine-phosphatase</fullName>
        <ecNumber evidence="1">3.1.3.48</ecNumber>
    </recommendedName>
</protein>
<dbReference type="PANTHER" id="PTHR23339">
    <property type="entry name" value="TYROSINE SPECIFIC PROTEIN PHOSPHATASE AND DUAL SPECIFICITY PROTEIN PHOSPHATASE"/>
    <property type="match status" value="1"/>
</dbReference>
<keyword evidence="5" id="KW-0649">Protein kinase inhibitor</keyword>
<evidence type="ECO:0000256" key="2">
    <source>
        <dbReference type="ARBA" id="ARBA00022801"/>
    </source>
</evidence>
<dbReference type="Proteomes" id="UP001518989">
    <property type="component" value="Unassembled WGS sequence"/>
</dbReference>
<evidence type="ECO:0000313" key="5">
    <source>
        <dbReference type="EMBL" id="MBO1081674.1"/>
    </source>
</evidence>
<gene>
    <name evidence="5" type="ORF">IAI61_21810</name>
</gene>
<dbReference type="InterPro" id="IPR000387">
    <property type="entry name" value="Tyr_Pase_dom"/>
</dbReference>
<evidence type="ECO:0000313" key="6">
    <source>
        <dbReference type="Proteomes" id="UP001518989"/>
    </source>
</evidence>